<dbReference type="AlphaFoldDB" id="A0AB34ILJ7"/>
<gene>
    <name evidence="18" type="ORF">AB1Y20_012764</name>
</gene>
<feature type="region of interest" description="Disordered" evidence="14">
    <location>
        <begin position="19"/>
        <end position="209"/>
    </location>
</feature>
<evidence type="ECO:0000259" key="16">
    <source>
        <dbReference type="PROSITE" id="PS50868"/>
    </source>
</evidence>
<feature type="domain" description="CW-type" evidence="17">
    <location>
        <begin position="526"/>
        <end position="580"/>
    </location>
</feature>
<name>A0AB34ILJ7_PRYPA</name>
<feature type="region of interest" description="Disordered" evidence="14">
    <location>
        <begin position="587"/>
        <end position="634"/>
    </location>
</feature>
<comment type="catalytic activity">
    <reaction evidence="11">
        <text>L-lysyl(4)-[histone H3] + 3 S-adenosyl-L-methionine = N(6),N(6),N(6)-trimethyl-L-lysyl(4)-[histone H3] + 3 S-adenosyl-L-homocysteine + 3 H(+)</text>
        <dbReference type="Rhea" id="RHEA:60260"/>
        <dbReference type="Rhea" id="RHEA-COMP:15537"/>
        <dbReference type="Rhea" id="RHEA-COMP:15547"/>
        <dbReference type="ChEBI" id="CHEBI:15378"/>
        <dbReference type="ChEBI" id="CHEBI:29969"/>
        <dbReference type="ChEBI" id="CHEBI:57856"/>
        <dbReference type="ChEBI" id="CHEBI:59789"/>
        <dbReference type="ChEBI" id="CHEBI:61961"/>
        <dbReference type="EC" id="2.1.1.354"/>
    </reaction>
</comment>
<evidence type="ECO:0000256" key="2">
    <source>
        <dbReference type="ARBA" id="ARBA00012182"/>
    </source>
</evidence>
<feature type="region of interest" description="Disordered" evidence="14">
    <location>
        <begin position="789"/>
        <end position="811"/>
    </location>
</feature>
<evidence type="ECO:0000256" key="12">
    <source>
        <dbReference type="ARBA" id="ARBA00047583"/>
    </source>
</evidence>
<evidence type="ECO:0000256" key="3">
    <source>
        <dbReference type="ARBA" id="ARBA00022603"/>
    </source>
</evidence>
<dbReference type="InterPro" id="IPR044570">
    <property type="entry name" value="Set1-like"/>
</dbReference>
<dbReference type="Pfam" id="PF00856">
    <property type="entry name" value="SET"/>
    <property type="match status" value="1"/>
</dbReference>
<feature type="region of interest" description="Disordered" evidence="14">
    <location>
        <begin position="650"/>
        <end position="747"/>
    </location>
</feature>
<dbReference type="SMART" id="SM00508">
    <property type="entry name" value="PostSET"/>
    <property type="match status" value="1"/>
</dbReference>
<dbReference type="InterPro" id="IPR001214">
    <property type="entry name" value="SET_dom"/>
</dbReference>
<evidence type="ECO:0000259" key="17">
    <source>
        <dbReference type="PROSITE" id="PS51050"/>
    </source>
</evidence>
<evidence type="ECO:0000256" key="7">
    <source>
        <dbReference type="ARBA" id="ARBA00022771"/>
    </source>
</evidence>
<evidence type="ECO:0000256" key="9">
    <source>
        <dbReference type="ARBA" id="ARBA00022853"/>
    </source>
</evidence>
<evidence type="ECO:0000256" key="10">
    <source>
        <dbReference type="ARBA" id="ARBA00023242"/>
    </source>
</evidence>
<dbReference type="GO" id="GO:0032259">
    <property type="term" value="P:methylation"/>
    <property type="evidence" value="ECO:0007669"/>
    <property type="project" value="UniProtKB-KW"/>
</dbReference>
<accession>A0AB34ILJ7</accession>
<dbReference type="PANTHER" id="PTHR45814:SF2">
    <property type="entry name" value="HISTONE-LYSINE N-METHYLTRANSFERASE SETD1"/>
    <property type="match status" value="1"/>
</dbReference>
<evidence type="ECO:0000256" key="1">
    <source>
        <dbReference type="ARBA" id="ARBA00004123"/>
    </source>
</evidence>
<keyword evidence="9" id="KW-0156">Chromatin regulator</keyword>
<feature type="region of interest" description="Disordered" evidence="14">
    <location>
        <begin position="496"/>
        <end position="521"/>
    </location>
</feature>
<feature type="compositionally biased region" description="Pro residues" evidence="14">
    <location>
        <begin position="111"/>
        <end position="126"/>
    </location>
</feature>
<organism evidence="18 19">
    <name type="scientific">Prymnesium parvum</name>
    <name type="common">Toxic golden alga</name>
    <dbReference type="NCBI Taxonomy" id="97485"/>
    <lineage>
        <taxon>Eukaryota</taxon>
        <taxon>Haptista</taxon>
        <taxon>Haptophyta</taxon>
        <taxon>Prymnesiophyceae</taxon>
        <taxon>Prymnesiales</taxon>
        <taxon>Prymnesiaceae</taxon>
        <taxon>Prymnesium</taxon>
    </lineage>
</organism>
<dbReference type="GO" id="GO:0048188">
    <property type="term" value="C:Set1C/COMPASS complex"/>
    <property type="evidence" value="ECO:0007669"/>
    <property type="project" value="TreeGrafter"/>
</dbReference>
<dbReference type="PROSITE" id="PS51050">
    <property type="entry name" value="ZF_CW"/>
    <property type="match status" value="1"/>
</dbReference>
<evidence type="ECO:0000313" key="18">
    <source>
        <dbReference type="EMBL" id="KAL1500090.1"/>
    </source>
</evidence>
<dbReference type="EMBL" id="JBGBPQ010000024">
    <property type="protein sequence ID" value="KAL1500090.1"/>
    <property type="molecule type" value="Genomic_DNA"/>
</dbReference>
<dbReference type="InterPro" id="IPR003616">
    <property type="entry name" value="Post-SET_dom"/>
</dbReference>
<keyword evidence="4" id="KW-0808">Transferase</keyword>
<dbReference type="Pfam" id="PF07496">
    <property type="entry name" value="zf-CW"/>
    <property type="match status" value="1"/>
</dbReference>
<feature type="compositionally biased region" description="Basic and acidic residues" evidence="14">
    <location>
        <begin position="674"/>
        <end position="692"/>
    </location>
</feature>
<protein>
    <recommendedName>
        <fullName evidence="2">[histone H3]-lysine(4) N-trimethyltransferase</fullName>
        <ecNumber evidence="2">2.1.1.354</ecNumber>
    </recommendedName>
</protein>
<comment type="subcellular location">
    <subcellularLocation>
        <location evidence="1">Nucleus</location>
    </subcellularLocation>
</comment>
<keyword evidence="5" id="KW-0949">S-adenosyl-L-methionine</keyword>
<evidence type="ECO:0000256" key="11">
    <source>
        <dbReference type="ARBA" id="ARBA00047571"/>
    </source>
</evidence>
<evidence type="ECO:0000256" key="13">
    <source>
        <dbReference type="ARBA" id="ARBA00049129"/>
    </source>
</evidence>
<feature type="domain" description="SET" evidence="15">
    <location>
        <begin position="840"/>
        <end position="955"/>
    </location>
</feature>
<feature type="compositionally biased region" description="Basic residues" evidence="14">
    <location>
        <begin position="184"/>
        <end position="193"/>
    </location>
</feature>
<keyword evidence="10" id="KW-0539">Nucleus</keyword>
<evidence type="ECO:0000256" key="5">
    <source>
        <dbReference type="ARBA" id="ARBA00022691"/>
    </source>
</evidence>
<dbReference type="GO" id="GO:0008270">
    <property type="term" value="F:zinc ion binding"/>
    <property type="evidence" value="ECO:0007669"/>
    <property type="project" value="UniProtKB-KW"/>
</dbReference>
<dbReference type="SMART" id="SM00317">
    <property type="entry name" value="SET"/>
    <property type="match status" value="1"/>
</dbReference>
<comment type="catalytic activity">
    <reaction evidence="12">
        <text>N(6)-methyl-L-lysyl(4)-[histone H3] + S-adenosyl-L-methionine = N(6),N(6)-dimethyl-L-lysyl(4)-[histone H3] + S-adenosyl-L-homocysteine + H(+)</text>
        <dbReference type="Rhea" id="RHEA:60268"/>
        <dbReference type="Rhea" id="RHEA-COMP:15540"/>
        <dbReference type="Rhea" id="RHEA-COMP:15543"/>
        <dbReference type="ChEBI" id="CHEBI:15378"/>
        <dbReference type="ChEBI" id="CHEBI:57856"/>
        <dbReference type="ChEBI" id="CHEBI:59789"/>
        <dbReference type="ChEBI" id="CHEBI:61929"/>
        <dbReference type="ChEBI" id="CHEBI:61976"/>
    </reaction>
</comment>
<proteinExistence type="predicted"/>
<evidence type="ECO:0000256" key="4">
    <source>
        <dbReference type="ARBA" id="ARBA00022679"/>
    </source>
</evidence>
<comment type="caution">
    <text evidence="18">The sequence shown here is derived from an EMBL/GenBank/DDBJ whole genome shotgun (WGS) entry which is preliminary data.</text>
</comment>
<evidence type="ECO:0000256" key="6">
    <source>
        <dbReference type="ARBA" id="ARBA00022723"/>
    </source>
</evidence>
<reference evidence="18 19" key="1">
    <citation type="journal article" date="2024" name="Science">
        <title>Giant polyketide synthase enzymes in the biosynthesis of giant marine polyether toxins.</title>
        <authorList>
            <person name="Fallon T.R."/>
            <person name="Shende V.V."/>
            <person name="Wierzbicki I.H."/>
            <person name="Pendleton A.L."/>
            <person name="Watervoot N.F."/>
            <person name="Auber R.P."/>
            <person name="Gonzalez D.J."/>
            <person name="Wisecaver J.H."/>
            <person name="Moore B.S."/>
        </authorList>
    </citation>
    <scope>NUCLEOTIDE SEQUENCE [LARGE SCALE GENOMIC DNA]</scope>
    <source>
        <strain evidence="18 19">12B1</strain>
    </source>
</reference>
<evidence type="ECO:0000256" key="14">
    <source>
        <dbReference type="SAM" id="MobiDB-lite"/>
    </source>
</evidence>
<dbReference type="GO" id="GO:0140999">
    <property type="term" value="F:histone H3K4 trimethyltransferase activity"/>
    <property type="evidence" value="ECO:0007669"/>
    <property type="project" value="UniProtKB-EC"/>
</dbReference>
<dbReference type="SUPFAM" id="SSF82199">
    <property type="entry name" value="SET domain"/>
    <property type="match status" value="1"/>
</dbReference>
<dbReference type="InterPro" id="IPR011124">
    <property type="entry name" value="Znf_CW"/>
</dbReference>
<sequence>MGEGGRRWQSEAVAFAEPLKKRLLMPRERDPEGRHQPGESKPLRHHLTSPNAEERRSQCVGKPPPLRGGRAYGVAPHEPQHAPPPKWYASSDDAAGEHPYLRPNASRLAASPPPLPPAPPSAPLPPATERRDDRPPTRDPSADAPPHHPPSAAAPCPTGSDCRLHPAAPSPPRGESQSPESSSSHKRRPRALHTPRLAEADSAPRLAERAPWRGEQARCLLLPRYPSPYLSCCPFHSLHLPFQPPPSPSVAKPCSPFFERAEEEVNGTACKTVAEEEVNGTACRTVAEEERNGIAFRSVAEEKVNGTACRAVAEEEMNGIAFSSVAEGKINGTACRTVAEEEVNGTACKAVAEEKVNGTACKAVAEEKVNGTACRAVAEEKVNGTALQAVAEEKVNGTACRAVVEEERNGIAFGSVAEEKVNGTAFGSVEEEKVNGTACGAVVEEERNGIAFGSVAEEKVNGTAFGSVEEEKVNGATCGAVEEGKVNGTAFGSVEEEERSAAASGAMSQKNAHKPPRATGSVATDANLKAELRQCDACGKWRRLAAAAGGGAIDSDARWYCHMHPEPRFQSCRTPQERVVFEAAQRRKAQSRTCAAAEAGRAPRGKARDRPAKAVRRAEPSDGGVTDTSSEEESLLLKRARKERLAAEAKARVGKAKSCSPASSRAATPTDEFEAAKGGEARRRAKEAKGKELSSVAVRLGGERHVSSSKRSKLADGSPRDVSPPRAKAAAAKATPSDKPAEWDDGLEGECARTMGWPLVESYRKKRRERSHVRGGALITSSIICPSFKGGGEQSASGSAGGTTSSRGSRREHRAFASTMGLYNNVGDALLFNELKWRKKKLIFGKSAIHAWGLYAAEPIEPEEFVVEYLGEYVRSTLADARQRNYEGYCDDYIFRVDDDLFVDATNKGGLARFANHCCDGNCYSRIITAGGMKRIVLYSKERIEVGEEITYDYKFELETDPSKRIPCSCGSAKCTGYLN</sequence>
<feature type="domain" description="Post-SET" evidence="16">
    <location>
        <begin position="964"/>
        <end position="980"/>
    </location>
</feature>
<comment type="catalytic activity">
    <reaction evidence="13">
        <text>N(6),N(6)-dimethyl-L-lysyl(4)-[histone H3] + S-adenosyl-L-methionine = N(6),N(6),N(6)-trimethyl-L-lysyl(4)-[histone H3] + S-adenosyl-L-homocysteine + H(+)</text>
        <dbReference type="Rhea" id="RHEA:60272"/>
        <dbReference type="Rhea" id="RHEA-COMP:15537"/>
        <dbReference type="Rhea" id="RHEA-COMP:15540"/>
        <dbReference type="ChEBI" id="CHEBI:15378"/>
        <dbReference type="ChEBI" id="CHEBI:57856"/>
        <dbReference type="ChEBI" id="CHEBI:59789"/>
        <dbReference type="ChEBI" id="CHEBI:61961"/>
        <dbReference type="ChEBI" id="CHEBI:61976"/>
    </reaction>
</comment>
<feature type="compositionally biased region" description="Basic and acidic residues" evidence="14">
    <location>
        <begin position="128"/>
        <end position="141"/>
    </location>
</feature>
<dbReference type="Gene3D" id="3.30.40.100">
    <property type="match status" value="1"/>
</dbReference>
<evidence type="ECO:0000259" key="15">
    <source>
        <dbReference type="PROSITE" id="PS50280"/>
    </source>
</evidence>
<feature type="compositionally biased region" description="Low complexity" evidence="14">
    <location>
        <begin position="794"/>
        <end position="807"/>
    </location>
</feature>
<dbReference type="InterPro" id="IPR046341">
    <property type="entry name" value="SET_dom_sf"/>
</dbReference>
<dbReference type="Gene3D" id="2.170.270.10">
    <property type="entry name" value="SET domain"/>
    <property type="match status" value="1"/>
</dbReference>
<keyword evidence="8" id="KW-0862">Zinc</keyword>
<dbReference type="EC" id="2.1.1.354" evidence="2"/>
<evidence type="ECO:0000256" key="8">
    <source>
        <dbReference type="ARBA" id="ARBA00022833"/>
    </source>
</evidence>
<dbReference type="PROSITE" id="PS50280">
    <property type="entry name" value="SET"/>
    <property type="match status" value="1"/>
</dbReference>
<feature type="compositionally biased region" description="Basic and acidic residues" evidence="14">
    <location>
        <begin position="25"/>
        <end position="42"/>
    </location>
</feature>
<dbReference type="PROSITE" id="PS50868">
    <property type="entry name" value="POST_SET"/>
    <property type="match status" value="1"/>
</dbReference>
<evidence type="ECO:0000313" key="19">
    <source>
        <dbReference type="Proteomes" id="UP001515480"/>
    </source>
</evidence>
<keyword evidence="6" id="KW-0479">Metal-binding</keyword>
<feature type="compositionally biased region" description="Basic and acidic residues" evidence="14">
    <location>
        <begin position="606"/>
        <end position="620"/>
    </location>
</feature>
<dbReference type="PANTHER" id="PTHR45814">
    <property type="entry name" value="HISTONE-LYSINE N-METHYLTRANSFERASE SETD1"/>
    <property type="match status" value="1"/>
</dbReference>
<keyword evidence="19" id="KW-1185">Reference proteome</keyword>
<dbReference type="Proteomes" id="UP001515480">
    <property type="component" value="Unassembled WGS sequence"/>
</dbReference>
<feature type="compositionally biased region" description="Low complexity" evidence="14">
    <location>
        <begin position="173"/>
        <end position="182"/>
    </location>
</feature>
<keyword evidence="3" id="KW-0489">Methyltransferase</keyword>
<keyword evidence="7" id="KW-0863">Zinc-finger</keyword>